<dbReference type="SMART" id="SM00448">
    <property type="entry name" value="REC"/>
    <property type="match status" value="1"/>
</dbReference>
<dbReference type="FunFam" id="3.30.450.20:FF:000099">
    <property type="entry name" value="Sensory box sensor histidine kinase"/>
    <property type="match status" value="1"/>
</dbReference>
<dbReference type="PRINTS" id="PR00344">
    <property type="entry name" value="BCTRLSENSOR"/>
</dbReference>
<feature type="modified residue" description="4-aspartylphosphate" evidence="8">
    <location>
        <position position="1907"/>
    </location>
</feature>
<evidence type="ECO:0000256" key="2">
    <source>
        <dbReference type="ARBA" id="ARBA00006402"/>
    </source>
</evidence>
<dbReference type="SUPFAM" id="SSF55785">
    <property type="entry name" value="PYP-like sensor domain (PAS domain)"/>
    <property type="match status" value="5"/>
</dbReference>
<evidence type="ECO:0000256" key="4">
    <source>
        <dbReference type="ARBA" id="ARBA00022553"/>
    </source>
</evidence>
<dbReference type="Gene3D" id="3.30.450.40">
    <property type="match status" value="4"/>
</dbReference>
<dbReference type="PROSITE" id="PS50110">
    <property type="entry name" value="RESPONSE_REGULATORY"/>
    <property type="match status" value="1"/>
</dbReference>
<evidence type="ECO:0000256" key="7">
    <source>
        <dbReference type="ARBA" id="ARBA00023012"/>
    </source>
</evidence>
<dbReference type="SUPFAM" id="SSF55781">
    <property type="entry name" value="GAF domain-like"/>
    <property type="match status" value="4"/>
</dbReference>
<keyword evidence="5" id="KW-0808">Transferase</keyword>
<dbReference type="EMBL" id="CP001344">
    <property type="protein sequence ID" value="ACL43763.1"/>
    <property type="molecule type" value="Genomic_DNA"/>
</dbReference>
<dbReference type="SUPFAM" id="SSF54631">
    <property type="entry name" value="CBS-domain pair"/>
    <property type="match status" value="1"/>
</dbReference>
<dbReference type="SMART" id="SM00388">
    <property type="entry name" value="HisKA"/>
    <property type="match status" value="1"/>
</dbReference>
<dbReference type="Gene3D" id="3.10.580.10">
    <property type="entry name" value="CBS-domain"/>
    <property type="match status" value="1"/>
</dbReference>
<keyword evidence="10" id="KW-0175">Coiled coil</keyword>
<keyword evidence="6 17" id="KW-0418">Kinase</keyword>
<dbReference type="OrthoDB" id="415806at2"/>
<feature type="domain" description="Histidine kinase" evidence="12">
    <location>
        <begin position="1576"/>
        <end position="1832"/>
    </location>
</feature>
<feature type="domain" description="PAS" evidence="14">
    <location>
        <begin position="655"/>
        <end position="727"/>
    </location>
</feature>
<dbReference type="HOGENOM" id="CLU_000445_114_15_3"/>
<feature type="domain" description="Phytochrome chromophore attachment site" evidence="11">
    <location>
        <begin position="1183"/>
        <end position="1320"/>
    </location>
</feature>
<feature type="domain" description="PAC" evidence="15">
    <location>
        <begin position="1114"/>
        <end position="1163"/>
    </location>
</feature>
<dbReference type="CDD" id="cd00082">
    <property type="entry name" value="HisKA"/>
    <property type="match status" value="1"/>
</dbReference>
<dbReference type="CDD" id="cd16922">
    <property type="entry name" value="HATPase_EvgS-ArcB-TorS-like"/>
    <property type="match status" value="1"/>
</dbReference>
<proteinExistence type="inferred from homology"/>
<dbReference type="SMART" id="SM00091">
    <property type="entry name" value="PAS"/>
    <property type="match status" value="5"/>
</dbReference>
<feature type="domain" description="Response regulatory" evidence="13">
    <location>
        <begin position="1858"/>
        <end position="1974"/>
    </location>
</feature>
<keyword evidence="9" id="KW-0129">CBS domain</keyword>
<dbReference type="eggNOG" id="COG2203">
    <property type="taxonomic scope" value="Bacteria"/>
</dbReference>
<dbReference type="EC" id="2.7.13.3" evidence="3"/>
<feature type="domain" description="PAS" evidence="14">
    <location>
        <begin position="780"/>
        <end position="858"/>
    </location>
</feature>
<sequence length="1977" mass="222292">MPTQKVLESAIVSNPLIVLPETTVIDAIAQMSRAQITGSALSITATNEVHQPAHSSCVLIVADCQLIGIFTAADVLRLIVQQRLQEGLLIREVMTHPVITLPGVAFTDLSVAINLLQQHRIRHLPLVDSANYPVGLLTYETLLATQNTVLLEAATLEPELQVAARSTARKLEVEWEKLVAEVASKIRSSLSLSTILNTTVEQVRQVLGCERVNIWQFETDSQIAVVAESTDFSISLIGEQVIDNCFQRGKAERYRQGSIRVVSDIYTTEMSDCHRQLLTRLRTRAKILVPLICGRTLWGFLNASESNQRRDWQPAEIELLQTLSLHLSIALQQATTHQRLQKELLARKQVEACLRDREQRYGSLISTAPVGFFWTDAEGECIYANDRWCEIAGLSLEAAEGQGWQAAIHPEDRERVRAEWQQAIQESRPFQLEYRFQRPDGAVIWVYGQVVAEKNDMGAIGGYVGTITDIHARKQAEQQLHNLIAGTAAATGQDFFPVLVQHIAQALNVPYVLVTEKIGGDRLCTLAYWANGELKPTLSLPIANTPCSHVLQDGKFYCASQIQQQFANTLEGIELGAESYLGIALRDSQGEAIGTLCIVDHQPIQEPQRLENLLVAFAARAAAELERERATQTLAQLNRELETKVAERTAALKASEERWQLVLKGANDGIWDWDLTTNRVFFSERWKNMRGLNQEQVSDRLEEWSRSIHPDDYNCVMANLEAHLAGQTEFFEQEYRVRCQDGSYIWVLARGQALRDSSGQVVRMAGSEIDITARKQAEQENLRLKERLQFLLSVNPAVIFTSEPGEDYAITFISDNVQTLMGYTPGDFITHPRFWADRIYPEDAPRIFAGLSRLFEQGYHTHEYRFLYQDGFYHWVRNELRLFCDPAGHPLEIVGYCADISDLKQVEMELAESEAQFRCMVEGVNDLIWSVNDQNRFTYLSPQFATLFGWEGREWIGHFARELIHPDDHPKLADYTQQVMEGRSLDNLEFRHRHQDGHFVWVRSSATPLISSTGNVIGAQGILSDITTLKQAEMALQQSENRFRRVFSSNVVGMMFTDFSGAIFDANDRFLAMVGYSRAELQAGELNWVTLTPLEYVQWDIQAMLHLEKYGSIEPWEKEYYRADGSRIAVLIGVALLSETGSSCVCVVMDISDRKHAEQTIQQQIQKETLLRELTQRIRQSLDLQTIFTTACQEIRQVLQADRVGIFQFYPTSNHNDGEFVAESVVEGLPSVLATPLHDHCFGEQYAPLYVQGRYVAMEDISQLDPCHTDLLNQFQVKANLVIPLISGNDLWGLLCIHQCRSTRRWQATEIDLSQQLATQLAIAFQQAVLYKQTQLELQERQLAETTIAQQLRQQKNLGTIIQHIRESLDLQQILATVTQQVKEALQGDRVIVFQLFPNGKSRIVEEAVSSGLTVLKAGHWEDEVWPQEILDYYWQGQPRIVADVMDDRWTDCLVGYSKQGEIVSKIVAPILQDIHTFEENPWANPSKRHQLWGVLVIHACRQPRVWKAEEAQLLQQIANQLAIAIQQANLFEQLQQELTERQQTQQQLTERNQQLAESNQKLAHATRLKDEFLANMSHELRTPLNAILGMTEGLTDVIFGSINTQQKKALQTIDRSAHHLLELINDILDVAKIESGQIELNCAATSVLLLCQSSLSFIKQQALRKNIHLEVQIPPHVPDVWVDERRIRQVLINLLNNAVKFTPEGGSVTLSVQRQLIVQDPPPLQGITKVRVHRTPIEQQLGIQLQTSQFEVHNYLRIAVTDTGIGIPSHYLHKLFQPFVQIDSALNRQYTGTGLGLALVKRIVELHGGEVGVTSTEGAGSCFTIDLPCVSGSSSSSSPFLAESSPAHLSDPANPPCILLAEDNEANISTISSYLKAKGYRVLVAKNGQEAIDLGQAAQPDLILMDIQMPGVDGLSAIQQLRQAPSSAHLPIIALTALAMNGDRDRCLAAGANEYLSKPVKLSQLVILIQQLLTQS</sequence>
<dbReference type="eggNOG" id="COG2202">
    <property type="taxonomic scope" value="Bacteria"/>
</dbReference>
<dbReference type="SUPFAM" id="SSF47384">
    <property type="entry name" value="Homodimeric domain of signal transducing histidine kinase"/>
    <property type="match status" value="1"/>
</dbReference>
<dbReference type="PANTHER" id="PTHR43047:SF63">
    <property type="entry name" value="HISTIDINE KINASE"/>
    <property type="match status" value="1"/>
</dbReference>
<feature type="domain" description="PAS" evidence="14">
    <location>
        <begin position="357"/>
        <end position="427"/>
    </location>
</feature>
<dbReference type="InterPro" id="IPR003594">
    <property type="entry name" value="HATPase_dom"/>
</dbReference>
<dbReference type="CDD" id="cd00130">
    <property type="entry name" value="PAS"/>
    <property type="match status" value="5"/>
</dbReference>
<keyword evidence="4 8" id="KW-0597">Phosphoprotein</keyword>
<dbReference type="PROSITE" id="PS51371">
    <property type="entry name" value="CBS"/>
    <property type="match status" value="1"/>
</dbReference>
<dbReference type="SMART" id="SM00065">
    <property type="entry name" value="GAF"/>
    <property type="match status" value="4"/>
</dbReference>
<dbReference type="InterPro" id="IPR013655">
    <property type="entry name" value="PAS_fold_3"/>
</dbReference>
<dbReference type="eggNOG" id="COG0745">
    <property type="taxonomic scope" value="Bacteria"/>
</dbReference>
<dbReference type="PROSITE" id="PS50046">
    <property type="entry name" value="PHYTOCHROME_2"/>
    <property type="match status" value="3"/>
</dbReference>
<evidence type="ECO:0000259" key="13">
    <source>
        <dbReference type="PROSITE" id="PS50110"/>
    </source>
</evidence>
<dbReference type="Pfam" id="PF00072">
    <property type="entry name" value="Response_reg"/>
    <property type="match status" value="1"/>
</dbReference>
<dbReference type="InterPro" id="IPR046342">
    <property type="entry name" value="CBS_dom_sf"/>
</dbReference>
<dbReference type="PROSITE" id="PS50109">
    <property type="entry name" value="HIS_KIN"/>
    <property type="match status" value="1"/>
</dbReference>
<dbReference type="InterPro" id="IPR036097">
    <property type="entry name" value="HisK_dim/P_sf"/>
</dbReference>
<dbReference type="PROSITE" id="PS50113">
    <property type="entry name" value="PAC"/>
    <property type="match status" value="5"/>
</dbReference>
<dbReference type="GO" id="GO:0009927">
    <property type="term" value="F:histidine phosphotransfer kinase activity"/>
    <property type="evidence" value="ECO:0007669"/>
    <property type="project" value="TreeGrafter"/>
</dbReference>
<dbReference type="Pfam" id="PF01590">
    <property type="entry name" value="GAF"/>
    <property type="match status" value="4"/>
</dbReference>
<comment type="catalytic activity">
    <reaction evidence="1">
        <text>ATP + protein L-histidine = ADP + protein N-phospho-L-histidine.</text>
        <dbReference type="EC" id="2.7.13.3"/>
    </reaction>
</comment>
<evidence type="ECO:0000313" key="17">
    <source>
        <dbReference type="EMBL" id="ACL43763.1"/>
    </source>
</evidence>
<evidence type="ECO:0000256" key="8">
    <source>
        <dbReference type="PROSITE-ProRule" id="PRU00169"/>
    </source>
</evidence>
<dbReference type="Pfam" id="PF08448">
    <property type="entry name" value="PAS_4"/>
    <property type="match status" value="1"/>
</dbReference>
<dbReference type="STRING" id="395961.Cyan7425_1390"/>
<dbReference type="Gene3D" id="3.30.565.10">
    <property type="entry name" value="Histidine kinase-like ATPase, C-terminal domain"/>
    <property type="match status" value="1"/>
</dbReference>
<keyword evidence="7" id="KW-0902">Two-component regulatory system</keyword>
<dbReference type="InterPro" id="IPR013656">
    <property type="entry name" value="PAS_4"/>
</dbReference>
<dbReference type="InterPro" id="IPR000644">
    <property type="entry name" value="CBS_dom"/>
</dbReference>
<dbReference type="SMART" id="SM00086">
    <property type="entry name" value="PAC"/>
    <property type="match status" value="5"/>
</dbReference>
<evidence type="ECO:0000259" key="15">
    <source>
        <dbReference type="PROSITE" id="PS50113"/>
    </source>
</evidence>
<feature type="coiled-coil region" evidence="10">
    <location>
        <begin position="620"/>
        <end position="658"/>
    </location>
</feature>
<dbReference type="InterPro" id="IPR005467">
    <property type="entry name" value="His_kinase_dom"/>
</dbReference>
<dbReference type="eggNOG" id="COG2205">
    <property type="taxonomic scope" value="Bacteria"/>
</dbReference>
<dbReference type="SUPFAM" id="SSF52172">
    <property type="entry name" value="CheY-like"/>
    <property type="match status" value="1"/>
</dbReference>
<dbReference type="Gene3D" id="3.30.450.20">
    <property type="entry name" value="PAS domain"/>
    <property type="match status" value="5"/>
</dbReference>
<dbReference type="InterPro" id="IPR004358">
    <property type="entry name" value="Sig_transdc_His_kin-like_C"/>
</dbReference>
<dbReference type="KEGG" id="cyn:Cyan7425_1390"/>
<evidence type="ECO:0000259" key="11">
    <source>
        <dbReference type="PROSITE" id="PS50046"/>
    </source>
</evidence>
<evidence type="ECO:0000259" key="12">
    <source>
        <dbReference type="PROSITE" id="PS50109"/>
    </source>
</evidence>
<dbReference type="SMART" id="SM00116">
    <property type="entry name" value="CBS"/>
    <property type="match status" value="2"/>
</dbReference>
<dbReference type="InterPro" id="IPR016132">
    <property type="entry name" value="Phyto_chromo_attachment"/>
</dbReference>
<dbReference type="FunFam" id="1.10.287.130:FF:000145">
    <property type="entry name" value="Sensory transduction histidine kinase"/>
    <property type="match status" value="1"/>
</dbReference>
<dbReference type="InterPro" id="IPR001610">
    <property type="entry name" value="PAC"/>
</dbReference>
<dbReference type="Pfam" id="PF02518">
    <property type="entry name" value="HATPase_c"/>
    <property type="match status" value="1"/>
</dbReference>
<dbReference type="InterPro" id="IPR000014">
    <property type="entry name" value="PAS"/>
</dbReference>
<evidence type="ECO:0000256" key="1">
    <source>
        <dbReference type="ARBA" id="ARBA00000085"/>
    </source>
</evidence>
<feature type="domain" description="PAS" evidence="14">
    <location>
        <begin position="913"/>
        <end position="983"/>
    </location>
</feature>
<feature type="domain" description="PAC" evidence="15">
    <location>
        <begin position="430"/>
        <end position="482"/>
    </location>
</feature>
<evidence type="ECO:0000259" key="16">
    <source>
        <dbReference type="PROSITE" id="PS51371"/>
    </source>
</evidence>
<dbReference type="InterPro" id="IPR001789">
    <property type="entry name" value="Sig_transdc_resp-reg_receiver"/>
</dbReference>
<feature type="domain" description="PAC" evidence="15">
    <location>
        <begin position="860"/>
        <end position="912"/>
    </location>
</feature>
<dbReference type="PANTHER" id="PTHR43047">
    <property type="entry name" value="TWO-COMPONENT HISTIDINE PROTEIN KINASE"/>
    <property type="match status" value="1"/>
</dbReference>
<dbReference type="SUPFAM" id="SSF55874">
    <property type="entry name" value="ATPase domain of HSP90 chaperone/DNA topoisomerase II/histidine kinase"/>
    <property type="match status" value="1"/>
</dbReference>
<feature type="domain" description="CBS" evidence="16">
    <location>
        <begin position="94"/>
        <end position="155"/>
    </location>
</feature>
<feature type="domain" description="PAS" evidence="14">
    <location>
        <begin position="1039"/>
        <end position="1081"/>
    </location>
</feature>
<dbReference type="InterPro" id="IPR003018">
    <property type="entry name" value="GAF"/>
</dbReference>
<name>B8HNN2_CYAP4</name>
<dbReference type="PROSITE" id="PS50112">
    <property type="entry name" value="PAS"/>
    <property type="match status" value="5"/>
</dbReference>
<dbReference type="InterPro" id="IPR000700">
    <property type="entry name" value="PAS-assoc_C"/>
</dbReference>
<dbReference type="InterPro" id="IPR035965">
    <property type="entry name" value="PAS-like_dom_sf"/>
</dbReference>
<evidence type="ECO:0000256" key="9">
    <source>
        <dbReference type="PROSITE-ProRule" id="PRU00703"/>
    </source>
</evidence>
<protein>
    <recommendedName>
        <fullName evidence="3">histidine kinase</fullName>
        <ecNumber evidence="3">2.7.13.3</ecNumber>
    </recommendedName>
</protein>
<dbReference type="InterPro" id="IPR036890">
    <property type="entry name" value="HATPase_C_sf"/>
</dbReference>
<dbReference type="Gene3D" id="1.10.287.130">
    <property type="match status" value="1"/>
</dbReference>
<evidence type="ECO:0000256" key="5">
    <source>
        <dbReference type="ARBA" id="ARBA00022679"/>
    </source>
</evidence>
<dbReference type="NCBIfam" id="TIGR00229">
    <property type="entry name" value="sensory_box"/>
    <property type="match status" value="4"/>
</dbReference>
<feature type="domain" description="PAC" evidence="15">
    <location>
        <begin position="986"/>
        <end position="1038"/>
    </location>
</feature>
<evidence type="ECO:0000256" key="3">
    <source>
        <dbReference type="ARBA" id="ARBA00012438"/>
    </source>
</evidence>
<dbReference type="GO" id="GO:0005886">
    <property type="term" value="C:plasma membrane"/>
    <property type="evidence" value="ECO:0007669"/>
    <property type="project" value="TreeGrafter"/>
</dbReference>
<dbReference type="InterPro" id="IPR003661">
    <property type="entry name" value="HisK_dim/P_dom"/>
</dbReference>
<feature type="domain" description="Phytochrome chromophore attachment site" evidence="11">
    <location>
        <begin position="191"/>
        <end position="326"/>
    </location>
</feature>
<evidence type="ECO:0000259" key="14">
    <source>
        <dbReference type="PROSITE" id="PS50112"/>
    </source>
</evidence>
<accession>B8HNN2</accession>
<feature type="coiled-coil region" evidence="10">
    <location>
        <begin position="1532"/>
        <end position="1562"/>
    </location>
</feature>
<dbReference type="CDD" id="cd04620">
    <property type="entry name" value="CBS_two-component_sensor_histidine_kinase_repeat1"/>
    <property type="match status" value="1"/>
</dbReference>
<comment type="similarity">
    <text evidence="2">In the N-terminal section; belongs to the phytochrome family.</text>
</comment>
<dbReference type="Pfam" id="PF08447">
    <property type="entry name" value="PAS_3"/>
    <property type="match status" value="3"/>
</dbReference>
<evidence type="ECO:0000256" key="10">
    <source>
        <dbReference type="SAM" id="Coils"/>
    </source>
</evidence>
<dbReference type="Pfam" id="PF00512">
    <property type="entry name" value="HisKA"/>
    <property type="match status" value="1"/>
</dbReference>
<dbReference type="GO" id="GO:0000155">
    <property type="term" value="F:phosphorelay sensor kinase activity"/>
    <property type="evidence" value="ECO:0007669"/>
    <property type="project" value="InterPro"/>
</dbReference>
<gene>
    <name evidence="17" type="ordered locus">Cyan7425_1390</name>
</gene>
<dbReference type="Pfam" id="PF00571">
    <property type="entry name" value="CBS"/>
    <property type="match status" value="1"/>
</dbReference>
<evidence type="ECO:0000256" key="6">
    <source>
        <dbReference type="ARBA" id="ARBA00022777"/>
    </source>
</evidence>
<dbReference type="InterPro" id="IPR011006">
    <property type="entry name" value="CheY-like_superfamily"/>
</dbReference>
<dbReference type="CDD" id="cd17546">
    <property type="entry name" value="REC_hyHK_CKI1_RcsC-like"/>
    <property type="match status" value="1"/>
</dbReference>
<dbReference type="Gene3D" id="3.40.50.2300">
    <property type="match status" value="1"/>
</dbReference>
<dbReference type="eggNOG" id="COG4251">
    <property type="taxonomic scope" value="Bacteria"/>
</dbReference>
<dbReference type="SMART" id="SM00387">
    <property type="entry name" value="HATPase_c"/>
    <property type="match status" value="1"/>
</dbReference>
<organism evidence="17">
    <name type="scientific">Cyanothece sp. (strain PCC 7425 / ATCC 29141)</name>
    <dbReference type="NCBI Taxonomy" id="395961"/>
    <lineage>
        <taxon>Bacteria</taxon>
        <taxon>Bacillati</taxon>
        <taxon>Cyanobacteriota</taxon>
        <taxon>Cyanophyceae</taxon>
        <taxon>Gomontiellales</taxon>
        <taxon>Cyanothecaceae</taxon>
        <taxon>Cyanothece</taxon>
    </lineage>
</organism>
<dbReference type="InterPro" id="IPR029016">
    <property type="entry name" value="GAF-like_dom_sf"/>
</dbReference>
<feature type="domain" description="PAC" evidence="15">
    <location>
        <begin position="731"/>
        <end position="783"/>
    </location>
</feature>
<dbReference type="Pfam" id="PF13426">
    <property type="entry name" value="PAS_9"/>
    <property type="match status" value="1"/>
</dbReference>
<feature type="domain" description="Phytochrome chromophore attachment site" evidence="11">
    <location>
        <begin position="1370"/>
        <end position="1521"/>
    </location>
</feature>
<reference evidence="17" key="1">
    <citation type="submission" date="2009-01" db="EMBL/GenBank/DDBJ databases">
        <title>Complete sequence of chromosome Cyanothece sp. PCC 7425.</title>
        <authorList>
            <consortium name="US DOE Joint Genome Institute"/>
            <person name="Lucas S."/>
            <person name="Copeland A."/>
            <person name="Lapidus A."/>
            <person name="Glavina del Rio T."/>
            <person name="Dalin E."/>
            <person name="Tice H."/>
            <person name="Bruce D."/>
            <person name="Goodwin L."/>
            <person name="Pitluck S."/>
            <person name="Sims D."/>
            <person name="Meineke L."/>
            <person name="Brettin T."/>
            <person name="Detter J.C."/>
            <person name="Han C."/>
            <person name="Larimer F."/>
            <person name="Land M."/>
            <person name="Hauser L."/>
            <person name="Kyrpides N."/>
            <person name="Ovchinnikova G."/>
            <person name="Liberton M."/>
            <person name="Stoeckel J."/>
            <person name="Banerjee A."/>
            <person name="Singh A."/>
            <person name="Page L."/>
            <person name="Sato H."/>
            <person name="Zhao L."/>
            <person name="Sherman L."/>
            <person name="Pakrasi H."/>
            <person name="Richardson P."/>
        </authorList>
    </citation>
    <scope>NUCLEOTIDE SEQUENCE</scope>
    <source>
        <strain evidence="17">PCC 7425</strain>
    </source>
</reference>